<dbReference type="InterPro" id="IPR016181">
    <property type="entry name" value="Acyl_CoA_acyltransferase"/>
</dbReference>
<gene>
    <name evidence="2" type="ORF">OP8BY_0690</name>
</gene>
<dbReference type="AlphaFoldDB" id="A0A3E2BJY3"/>
<feature type="domain" description="N-acetyltransferase" evidence="1">
    <location>
        <begin position="5"/>
        <end position="162"/>
    </location>
</feature>
<dbReference type="PROSITE" id="PS51186">
    <property type="entry name" value="GNAT"/>
    <property type="match status" value="2"/>
</dbReference>
<dbReference type="SUPFAM" id="SSF55729">
    <property type="entry name" value="Acyl-CoA N-acyltransferases (Nat)"/>
    <property type="match status" value="1"/>
</dbReference>
<evidence type="ECO:0000313" key="2">
    <source>
        <dbReference type="EMBL" id="RFT15059.1"/>
    </source>
</evidence>
<reference evidence="2 3" key="1">
    <citation type="submission" date="2018-08" db="EMBL/GenBank/DDBJ databases">
        <title>Genome analysis of the thermophilic bacterium of the candidate phylum Aminicenantes from deep subsurface aquifer revealed its physiology and ecological role.</title>
        <authorList>
            <person name="Kadnikov V.V."/>
            <person name="Mardanov A.V."/>
            <person name="Beletsky A.V."/>
            <person name="Karnachuk O.V."/>
            <person name="Ravin N.V."/>
        </authorList>
    </citation>
    <scope>NUCLEOTIDE SEQUENCE [LARGE SCALE GENOMIC DNA]</scope>
    <source>
        <strain evidence="2">BY38</strain>
    </source>
</reference>
<dbReference type="Gene3D" id="3.40.630.30">
    <property type="match status" value="1"/>
</dbReference>
<name>A0A3E2BJY3_9BACT</name>
<dbReference type="PANTHER" id="PTHR41368">
    <property type="entry name" value="PROTEIN YGHO"/>
    <property type="match status" value="1"/>
</dbReference>
<comment type="caution">
    <text evidence="2">The sequence shown here is derived from an EMBL/GenBank/DDBJ whole genome shotgun (WGS) entry which is preliminary data.</text>
</comment>
<feature type="domain" description="N-acetyltransferase" evidence="1">
    <location>
        <begin position="201"/>
        <end position="373"/>
    </location>
</feature>
<proteinExistence type="predicted"/>
<dbReference type="PANTHER" id="PTHR41368:SF1">
    <property type="entry name" value="PROTEIN YGHO"/>
    <property type="match status" value="1"/>
</dbReference>
<dbReference type="InterPro" id="IPR039968">
    <property type="entry name" value="BcerS-like"/>
</dbReference>
<dbReference type="Pfam" id="PF00583">
    <property type="entry name" value="Acetyltransf_1"/>
    <property type="match status" value="1"/>
</dbReference>
<evidence type="ECO:0000313" key="3">
    <source>
        <dbReference type="Proteomes" id="UP000257323"/>
    </source>
</evidence>
<dbReference type="GO" id="GO:0016747">
    <property type="term" value="F:acyltransferase activity, transferring groups other than amino-acyl groups"/>
    <property type="evidence" value="ECO:0007669"/>
    <property type="project" value="InterPro"/>
</dbReference>
<organism evidence="2 3">
    <name type="scientific">Candidatus Saccharicenans subterraneus</name>
    <dbReference type="NCBI Taxonomy" id="2508984"/>
    <lineage>
        <taxon>Bacteria</taxon>
        <taxon>Candidatus Aminicenantota</taxon>
        <taxon>Candidatus Aminicenantia</taxon>
        <taxon>Candidatus Aminicenantales</taxon>
        <taxon>Candidatus Saccharicenantaceae</taxon>
        <taxon>Candidatus Saccharicenans</taxon>
    </lineage>
</organism>
<sequence length="373" mass="44078">MNNVEIIKVSTRKDREAFIRFPWEIYRDYPNWVPPLLFEVRAKLDPRKNPFFEHAEMDLFLARKDGQLAGRVAAILDHRHNEYHREKVVFFGLYESYNDLEVARTLLDTVAGWGRERGMEILRGPMNLSMNDECAFLLEGFDRPPVIMMPYNPPYYNELMEKAGLTKAKDLYAFIMTRDHQTMEKVRAVIEKVRSVTSFAMRTVDMKKIYEETRKVAHIYNQAWSRNWGFVPWTEKEMDFMARRLKDFADPELVIFALHEGKEVGFAFGLPNYNEIIKDLNGRLLPFGIFHLMLNRKKIKGMRAVVFGVLPQFQHTGLAYLLYDELERRAKAKGYEWAETSWQLEDNEAINRFTASIGGKIYKKYRIYEKRPI</sequence>
<dbReference type="Proteomes" id="UP000257323">
    <property type="component" value="Unassembled WGS sequence"/>
</dbReference>
<evidence type="ECO:0000259" key="1">
    <source>
        <dbReference type="PROSITE" id="PS51186"/>
    </source>
</evidence>
<dbReference type="EMBL" id="QUAH01000013">
    <property type="protein sequence ID" value="RFT15059.1"/>
    <property type="molecule type" value="Genomic_DNA"/>
</dbReference>
<accession>A0A3E2BJY3</accession>
<protein>
    <recommendedName>
        <fullName evidence="1">N-acetyltransferase domain-containing protein</fullName>
    </recommendedName>
</protein>
<dbReference type="InterPro" id="IPR000182">
    <property type="entry name" value="GNAT_dom"/>
</dbReference>